<evidence type="ECO:0000313" key="3">
    <source>
        <dbReference type="Proteomes" id="UP000480303"/>
    </source>
</evidence>
<evidence type="ECO:0000256" key="1">
    <source>
        <dbReference type="SAM" id="MobiDB-lite"/>
    </source>
</evidence>
<dbReference type="Proteomes" id="UP000480303">
    <property type="component" value="Unassembled WGS sequence"/>
</dbReference>
<feature type="compositionally biased region" description="Basic and acidic residues" evidence="1">
    <location>
        <begin position="1"/>
        <end position="24"/>
    </location>
</feature>
<dbReference type="AlphaFoldDB" id="A0A6A0BDT4"/>
<protein>
    <submittedName>
        <fullName evidence="2">Uncharacterized protein</fullName>
    </submittedName>
</protein>
<proteinExistence type="predicted"/>
<dbReference type="EMBL" id="BLLI01000042">
    <property type="protein sequence ID" value="GFH42853.1"/>
    <property type="molecule type" value="Genomic_DNA"/>
</dbReference>
<evidence type="ECO:0000313" key="2">
    <source>
        <dbReference type="EMBL" id="GFH42853.1"/>
    </source>
</evidence>
<organism evidence="2 3">
    <name type="scientific">Pseudolactococcus hodotermopsidis</name>
    <dbReference type="NCBI Taxonomy" id="2709157"/>
    <lineage>
        <taxon>Bacteria</taxon>
        <taxon>Bacillati</taxon>
        <taxon>Bacillota</taxon>
        <taxon>Bacilli</taxon>
        <taxon>Lactobacillales</taxon>
        <taxon>Streptococcaceae</taxon>
        <taxon>Pseudolactococcus</taxon>
    </lineage>
</organism>
<feature type="region of interest" description="Disordered" evidence="1">
    <location>
        <begin position="1"/>
        <end position="42"/>
    </location>
</feature>
<gene>
    <name evidence="2" type="ORF">Hs30E_14040</name>
</gene>
<sequence length="42" mass="5033">METENQEKSHDVGDVNREMFSDMEKVEDESDTDENDERIERN</sequence>
<accession>A0A6A0BDT4</accession>
<feature type="compositionally biased region" description="Acidic residues" evidence="1">
    <location>
        <begin position="25"/>
        <end position="42"/>
    </location>
</feature>
<keyword evidence="3" id="KW-1185">Reference proteome</keyword>
<reference evidence="2 3" key="1">
    <citation type="submission" date="2020-02" db="EMBL/GenBank/DDBJ databases">
        <title>Draft genome sequence of Lactococcus sp. Hs30E4-3.</title>
        <authorList>
            <person name="Noda S."/>
            <person name="Yuki M."/>
            <person name="Ohkuma M."/>
        </authorList>
    </citation>
    <scope>NUCLEOTIDE SEQUENCE [LARGE SCALE GENOMIC DNA]</scope>
    <source>
        <strain evidence="2 3">Hs30E4-3</strain>
    </source>
</reference>
<comment type="caution">
    <text evidence="2">The sequence shown here is derived from an EMBL/GenBank/DDBJ whole genome shotgun (WGS) entry which is preliminary data.</text>
</comment>
<name>A0A6A0BDT4_9LACT</name>